<dbReference type="EMBL" id="JAPDFR010000003">
    <property type="protein sequence ID" value="KAK0387742.1"/>
    <property type="molecule type" value="Genomic_DNA"/>
</dbReference>
<dbReference type="AlphaFoldDB" id="A0AA39GI19"/>
<proteinExistence type="predicted"/>
<protein>
    <submittedName>
        <fullName evidence="2">Uncharacterized protein</fullName>
    </submittedName>
</protein>
<dbReference type="Proteomes" id="UP001175261">
    <property type="component" value="Unassembled WGS sequence"/>
</dbReference>
<gene>
    <name evidence="2" type="ORF">NLU13_3987</name>
</gene>
<evidence type="ECO:0000256" key="1">
    <source>
        <dbReference type="SAM" id="MobiDB-lite"/>
    </source>
</evidence>
<feature type="compositionally biased region" description="Low complexity" evidence="1">
    <location>
        <begin position="224"/>
        <end position="268"/>
    </location>
</feature>
<accession>A0AA39GI19</accession>
<feature type="region of interest" description="Disordered" evidence="1">
    <location>
        <begin position="215"/>
        <end position="269"/>
    </location>
</feature>
<organism evidence="2 3">
    <name type="scientific">Sarocladium strictum</name>
    <name type="common">Black bundle disease fungus</name>
    <name type="synonym">Acremonium strictum</name>
    <dbReference type="NCBI Taxonomy" id="5046"/>
    <lineage>
        <taxon>Eukaryota</taxon>
        <taxon>Fungi</taxon>
        <taxon>Dikarya</taxon>
        <taxon>Ascomycota</taxon>
        <taxon>Pezizomycotina</taxon>
        <taxon>Sordariomycetes</taxon>
        <taxon>Hypocreomycetidae</taxon>
        <taxon>Hypocreales</taxon>
        <taxon>Sarocladiaceae</taxon>
        <taxon>Sarocladium</taxon>
    </lineage>
</organism>
<evidence type="ECO:0000313" key="3">
    <source>
        <dbReference type="Proteomes" id="UP001175261"/>
    </source>
</evidence>
<comment type="caution">
    <text evidence="2">The sequence shown here is derived from an EMBL/GenBank/DDBJ whole genome shotgun (WGS) entry which is preliminary data.</text>
</comment>
<sequence length="287" mass="29972">MEVSCREIVNHSAHSGPTIPFTPDSNASIHSKVICFPTSKMKLNIASAILFASAMAHATVVDILERAVDPIDVLEKTVLQVDTVGKAVNAFYGTEDQREDLHDAGVSCVVGITALSKSAAEVDPLTEEQGNALRDPAMALLKSTNTFLDNLDGKLNFFEEDGICVGISDVVKMIETGLHDVLGNLTAKTSEAIQKGANEIIHQMETAFAETLTLLEGCPPPSTSTPSPTATPTTSTSNTSDSSVTTSDSSATHSAQSTSTPAPAAGSAGQLQRPYAVLVAAIAVYVL</sequence>
<reference evidence="2" key="1">
    <citation type="submission" date="2022-10" db="EMBL/GenBank/DDBJ databases">
        <title>Determination and structural analysis of whole genome sequence of Sarocladium strictum F4-1.</title>
        <authorList>
            <person name="Hu L."/>
            <person name="Jiang Y."/>
        </authorList>
    </citation>
    <scope>NUCLEOTIDE SEQUENCE</scope>
    <source>
        <strain evidence="2">F4-1</strain>
    </source>
</reference>
<name>A0AA39GI19_SARSR</name>
<keyword evidence="3" id="KW-1185">Reference proteome</keyword>
<evidence type="ECO:0000313" key="2">
    <source>
        <dbReference type="EMBL" id="KAK0387742.1"/>
    </source>
</evidence>